<dbReference type="RefSeq" id="WP_042210082.1">
    <property type="nucleotide sequence ID" value="NZ_CP009285.1"/>
</dbReference>
<dbReference type="PANTHER" id="PTHR34846:SF10">
    <property type="entry name" value="CYTOPLASMIC PROTEIN"/>
    <property type="match status" value="1"/>
</dbReference>
<dbReference type="Proteomes" id="UP000029518">
    <property type="component" value="Chromosome"/>
</dbReference>
<sequence length="159" mass="18044">MAQRVNYMQQSPELFKKFLDFSMALKNSSIEEKIEDLVSIRASQMNGCGFCLDMHVKQAKINGESELRLYHISIWRESTLFSPRERAALAWTEVLTRLPEHGVPDELYNRVREHLSEQEISDLSFSIMAINAWNRVNVGFTTVPGSSDAAYGLTKAGLS</sequence>
<dbReference type="NCBIfam" id="TIGR00778">
    <property type="entry name" value="ahpD_dom"/>
    <property type="match status" value="1"/>
</dbReference>
<dbReference type="HOGENOM" id="CLU_082760_6_2_9"/>
<dbReference type="OrthoDB" id="9801997at2"/>
<dbReference type="AlphaFoldDB" id="A0A089MGM7"/>
<dbReference type="InterPro" id="IPR029032">
    <property type="entry name" value="AhpD-like"/>
</dbReference>
<proteinExistence type="predicted"/>
<evidence type="ECO:0000259" key="1">
    <source>
        <dbReference type="Pfam" id="PF02627"/>
    </source>
</evidence>
<dbReference type="InterPro" id="IPR003779">
    <property type="entry name" value="CMD-like"/>
</dbReference>
<keyword evidence="3" id="KW-1185">Reference proteome</keyword>
<dbReference type="SUPFAM" id="SSF69118">
    <property type="entry name" value="AhpD-like"/>
    <property type="match status" value="1"/>
</dbReference>
<evidence type="ECO:0000313" key="2">
    <source>
        <dbReference type="EMBL" id="AIQ55754.1"/>
    </source>
</evidence>
<dbReference type="GO" id="GO:0051920">
    <property type="term" value="F:peroxiredoxin activity"/>
    <property type="evidence" value="ECO:0007669"/>
    <property type="project" value="InterPro"/>
</dbReference>
<dbReference type="EMBL" id="CP009285">
    <property type="protein sequence ID" value="AIQ55754.1"/>
    <property type="molecule type" value="Genomic_DNA"/>
</dbReference>
<dbReference type="KEGG" id="pbd:PBOR_01295"/>
<organism evidence="2 3">
    <name type="scientific">Paenibacillus borealis</name>
    <dbReference type="NCBI Taxonomy" id="160799"/>
    <lineage>
        <taxon>Bacteria</taxon>
        <taxon>Bacillati</taxon>
        <taxon>Bacillota</taxon>
        <taxon>Bacilli</taxon>
        <taxon>Bacillales</taxon>
        <taxon>Paenibacillaceae</taxon>
        <taxon>Paenibacillus</taxon>
    </lineage>
</organism>
<protein>
    <submittedName>
        <fullName evidence="2">Alkylhydroperoxidase</fullName>
    </submittedName>
</protein>
<name>A0A089MGM7_PAEBO</name>
<dbReference type="InterPro" id="IPR004675">
    <property type="entry name" value="AhpD_core"/>
</dbReference>
<feature type="domain" description="Carboxymuconolactone decarboxylase-like" evidence="1">
    <location>
        <begin position="12"/>
        <end position="93"/>
    </location>
</feature>
<dbReference type="Pfam" id="PF02627">
    <property type="entry name" value="CMD"/>
    <property type="match status" value="1"/>
</dbReference>
<evidence type="ECO:0000313" key="3">
    <source>
        <dbReference type="Proteomes" id="UP000029518"/>
    </source>
</evidence>
<gene>
    <name evidence="2" type="ORF">PBOR_01295</name>
</gene>
<dbReference type="PANTHER" id="PTHR34846">
    <property type="entry name" value="4-CARBOXYMUCONOLACTONE DECARBOXYLASE FAMILY PROTEIN (AFU_ORTHOLOGUE AFUA_6G11590)"/>
    <property type="match status" value="1"/>
</dbReference>
<dbReference type="Gene3D" id="1.20.1290.10">
    <property type="entry name" value="AhpD-like"/>
    <property type="match status" value="1"/>
</dbReference>
<reference evidence="2" key="1">
    <citation type="submission" date="2014-08" db="EMBL/GenBank/DDBJ databases">
        <title>Comparative genomics of the Paenibacillus odorifer group.</title>
        <authorList>
            <person name="den Bakker H.C."/>
            <person name="Tsai Y.-C.Y.-C."/>
            <person name="Martin N."/>
            <person name="Korlach J."/>
            <person name="Wiedmann M."/>
        </authorList>
    </citation>
    <scope>NUCLEOTIDE SEQUENCE [LARGE SCALE GENOMIC DNA]</scope>
    <source>
        <strain evidence="2">DSM 13188</strain>
    </source>
</reference>
<accession>A0A089MGM7</accession>